<dbReference type="Proteomes" id="UP001375382">
    <property type="component" value="Unassembled WGS sequence"/>
</dbReference>
<feature type="chain" id="PRO_5045256962" description="PEP-CTERM protein-sorting domain-containing protein" evidence="1">
    <location>
        <begin position="20"/>
        <end position="248"/>
    </location>
</feature>
<gene>
    <name evidence="2" type="ORF">MN202_16160</name>
</gene>
<dbReference type="EMBL" id="JALAAR010000015">
    <property type="protein sequence ID" value="MEH8018777.1"/>
    <property type="molecule type" value="Genomic_DNA"/>
</dbReference>
<name>A0ABU8CA48_9GAMM</name>
<feature type="signal peptide" evidence="1">
    <location>
        <begin position="1"/>
        <end position="19"/>
    </location>
</feature>
<keyword evidence="3" id="KW-1185">Reference proteome</keyword>
<evidence type="ECO:0000256" key="1">
    <source>
        <dbReference type="SAM" id="SignalP"/>
    </source>
</evidence>
<dbReference type="PROSITE" id="PS51257">
    <property type="entry name" value="PROKAR_LIPOPROTEIN"/>
    <property type="match status" value="1"/>
</dbReference>
<protein>
    <recommendedName>
        <fullName evidence="4">PEP-CTERM protein-sorting domain-containing protein</fullName>
    </recommendedName>
</protein>
<dbReference type="RefSeq" id="WP_335737177.1">
    <property type="nucleotide sequence ID" value="NZ_JALAAR010000015.1"/>
</dbReference>
<keyword evidence="1" id="KW-0732">Signal</keyword>
<proteinExistence type="predicted"/>
<organism evidence="2 3">
    <name type="scientific">Rheinheimera muenzenbergensis</name>
    <dbReference type="NCBI Taxonomy" id="1193628"/>
    <lineage>
        <taxon>Bacteria</taxon>
        <taxon>Pseudomonadati</taxon>
        <taxon>Pseudomonadota</taxon>
        <taxon>Gammaproteobacteria</taxon>
        <taxon>Chromatiales</taxon>
        <taxon>Chromatiaceae</taxon>
        <taxon>Rheinheimera</taxon>
    </lineage>
</organism>
<dbReference type="InterPro" id="IPR049672">
    <property type="entry name" value="Xrt_dep_XDP1"/>
</dbReference>
<evidence type="ECO:0000313" key="3">
    <source>
        <dbReference type="Proteomes" id="UP001375382"/>
    </source>
</evidence>
<comment type="caution">
    <text evidence="2">The sequence shown here is derived from an EMBL/GenBank/DDBJ whole genome shotgun (WGS) entry which is preliminary data.</text>
</comment>
<reference evidence="2 3" key="1">
    <citation type="journal article" date="2023" name="Ecotoxicol. Environ. Saf.">
        <title>Mercury remediation potential of mercury-resistant strain Rheinheimera metallidurans sp. nov. isolated from a municipal waste dumping site.</title>
        <authorList>
            <person name="Yadav V."/>
            <person name="Manjhi A."/>
            <person name="Vadakedath N."/>
        </authorList>
    </citation>
    <scope>NUCLEOTIDE SEQUENCE [LARGE SCALE GENOMIC DNA]</scope>
    <source>
        <strain evidence="2 3">E-49</strain>
    </source>
</reference>
<evidence type="ECO:0008006" key="4">
    <source>
        <dbReference type="Google" id="ProtNLM"/>
    </source>
</evidence>
<dbReference type="NCBIfam" id="NF041927">
    <property type="entry name" value="Xrt_dep_XDP1"/>
    <property type="match status" value="1"/>
</dbReference>
<sequence>MDKLLVACSLLALSGACQAATQTWDFVGSGGSGSINRNIIPNTINISDDNNTMSVSMTSWSAYNDEDIFQAELWLSEWGTLVFNSSGDQHWVDNYGRYDFVLLSFSEEVELAGISVAYANSDSDISIAAFNNNPFNGGSPMERWNEISSYAVASSSFSNVGASPANHYYSLNTGSNLNKSTSGVASKYWMIGAYNQYFGNGLTSGDDYLKFSGLTTTTTRPSTEVSEPVTLSLFAMALVMLAGRRKFS</sequence>
<evidence type="ECO:0000313" key="2">
    <source>
        <dbReference type="EMBL" id="MEH8018777.1"/>
    </source>
</evidence>
<accession>A0ABU8CA48</accession>